<protein>
    <submittedName>
        <fullName evidence="7">ABC transporter ATP-binding protein</fullName>
    </submittedName>
</protein>
<keyword evidence="1" id="KW-0813">Transport</keyword>
<dbReference type="Pfam" id="PF00005">
    <property type="entry name" value="ABC_tran"/>
    <property type="match status" value="1"/>
</dbReference>
<dbReference type="Pfam" id="PF12399">
    <property type="entry name" value="BCA_ABC_TP_C"/>
    <property type="match status" value="1"/>
</dbReference>
<dbReference type="InterPro" id="IPR051120">
    <property type="entry name" value="ABC_AA/LPS_Transport"/>
</dbReference>
<proteinExistence type="predicted"/>
<dbReference type="SMART" id="SM00382">
    <property type="entry name" value="AAA"/>
    <property type="match status" value="1"/>
</dbReference>
<dbReference type="SUPFAM" id="SSF52540">
    <property type="entry name" value="P-loop containing nucleoside triphosphate hydrolases"/>
    <property type="match status" value="1"/>
</dbReference>
<sequence length="255" mass="27625">MNQLRAVESAGARNGATDALHVEGIAKHFGGLRVFEDISFTVPAGEVLGVIGPNGAGKTTMINVMCGMLTPSAGRVKLGNHDITGKPFHAISRLGVVRSFQQTNTFRSASVEENLFRAERFSAANGGPDLALSGLLEEFGLSRHMDEPSDKLPYGLQKMLGLVMVLAARPRFLLLDEPVAGLERRERTQLDRFVEHARQKLGCGVLIVEHDMDLVRRLCPQVVVLESGRLLAAGAPEEVLSRRDVIDAYLGASED</sequence>
<evidence type="ECO:0000256" key="2">
    <source>
        <dbReference type="ARBA" id="ARBA00022475"/>
    </source>
</evidence>
<dbReference type="GO" id="GO:0016887">
    <property type="term" value="F:ATP hydrolysis activity"/>
    <property type="evidence" value="ECO:0007669"/>
    <property type="project" value="InterPro"/>
</dbReference>
<evidence type="ECO:0000256" key="3">
    <source>
        <dbReference type="ARBA" id="ARBA00022519"/>
    </source>
</evidence>
<dbReference type="Proteomes" id="UP000063236">
    <property type="component" value="Unassembled WGS sequence"/>
</dbReference>
<evidence type="ECO:0000313" key="8">
    <source>
        <dbReference type="Proteomes" id="UP000063236"/>
    </source>
</evidence>
<dbReference type="GO" id="GO:0005524">
    <property type="term" value="F:ATP binding"/>
    <property type="evidence" value="ECO:0007669"/>
    <property type="project" value="UniProtKB-KW"/>
</dbReference>
<dbReference type="EMBL" id="LPJV01000059">
    <property type="protein sequence ID" value="KWF46806.1"/>
    <property type="molecule type" value="Genomic_DNA"/>
</dbReference>
<dbReference type="AlphaFoldDB" id="A0AAW3PBG1"/>
<dbReference type="RefSeq" id="WP_060188539.1">
    <property type="nucleotide sequence ID" value="NZ_LPJS01000026.1"/>
</dbReference>
<comment type="caution">
    <text evidence="7">The sequence shown here is derived from an EMBL/GenBank/DDBJ whole genome shotgun (WGS) entry which is preliminary data.</text>
</comment>
<keyword evidence="5 7" id="KW-0067">ATP-binding</keyword>
<feature type="domain" description="ABC transporter" evidence="6">
    <location>
        <begin position="20"/>
        <end position="252"/>
    </location>
</feature>
<gene>
    <name evidence="7" type="ORF">WL88_26245</name>
</gene>
<keyword evidence="3" id="KW-0997">Cell inner membrane</keyword>
<keyword evidence="3" id="KW-0472">Membrane</keyword>
<dbReference type="GO" id="GO:0005886">
    <property type="term" value="C:plasma membrane"/>
    <property type="evidence" value="ECO:0007669"/>
    <property type="project" value="TreeGrafter"/>
</dbReference>
<dbReference type="PROSITE" id="PS50893">
    <property type="entry name" value="ABC_TRANSPORTER_2"/>
    <property type="match status" value="1"/>
</dbReference>
<name>A0AAW3PBG1_9BURK</name>
<dbReference type="PANTHER" id="PTHR45772">
    <property type="entry name" value="CONSERVED COMPONENT OF ABC TRANSPORTER FOR NATURAL AMINO ACIDS-RELATED"/>
    <property type="match status" value="1"/>
</dbReference>
<dbReference type="InterPro" id="IPR003439">
    <property type="entry name" value="ABC_transporter-like_ATP-bd"/>
</dbReference>
<organism evidence="7 8">
    <name type="scientific">Burkholderia diffusa</name>
    <dbReference type="NCBI Taxonomy" id="488732"/>
    <lineage>
        <taxon>Bacteria</taxon>
        <taxon>Pseudomonadati</taxon>
        <taxon>Pseudomonadota</taxon>
        <taxon>Betaproteobacteria</taxon>
        <taxon>Burkholderiales</taxon>
        <taxon>Burkholderiaceae</taxon>
        <taxon>Burkholderia</taxon>
        <taxon>Burkholderia cepacia complex</taxon>
    </lineage>
</organism>
<reference evidence="7 8" key="1">
    <citation type="submission" date="2015-11" db="EMBL/GenBank/DDBJ databases">
        <title>Expanding the genomic diversity of Burkholderia species for the development of highly accurate diagnostics.</title>
        <authorList>
            <person name="Sahl J."/>
            <person name="Keim P."/>
            <person name="Wagner D."/>
        </authorList>
    </citation>
    <scope>NUCLEOTIDE SEQUENCE [LARGE SCALE GENOMIC DNA]</scope>
    <source>
        <strain evidence="7 8">MSMB378WGS</strain>
    </source>
</reference>
<keyword evidence="4" id="KW-0547">Nucleotide-binding</keyword>
<accession>A0AAW3PBG1</accession>
<evidence type="ECO:0000256" key="4">
    <source>
        <dbReference type="ARBA" id="ARBA00022741"/>
    </source>
</evidence>
<dbReference type="InterPro" id="IPR003593">
    <property type="entry name" value="AAA+_ATPase"/>
</dbReference>
<evidence type="ECO:0000256" key="1">
    <source>
        <dbReference type="ARBA" id="ARBA00022448"/>
    </source>
</evidence>
<keyword evidence="2" id="KW-1003">Cell membrane</keyword>
<dbReference type="CDD" id="cd03219">
    <property type="entry name" value="ABC_Mj1267_LivG_branched"/>
    <property type="match status" value="1"/>
</dbReference>
<dbReference type="Gene3D" id="3.40.50.300">
    <property type="entry name" value="P-loop containing nucleotide triphosphate hydrolases"/>
    <property type="match status" value="1"/>
</dbReference>
<evidence type="ECO:0000313" key="7">
    <source>
        <dbReference type="EMBL" id="KWF46806.1"/>
    </source>
</evidence>
<dbReference type="InterPro" id="IPR027417">
    <property type="entry name" value="P-loop_NTPase"/>
</dbReference>
<evidence type="ECO:0000259" key="6">
    <source>
        <dbReference type="PROSITE" id="PS50893"/>
    </source>
</evidence>
<dbReference type="PANTHER" id="PTHR45772:SF1">
    <property type="entry name" value="ABC TRANSPORTER ATP-BINDING PROTEIN"/>
    <property type="match status" value="1"/>
</dbReference>
<evidence type="ECO:0000256" key="5">
    <source>
        <dbReference type="ARBA" id="ARBA00022840"/>
    </source>
</evidence>
<dbReference type="InterPro" id="IPR032823">
    <property type="entry name" value="BCA_ABC_TP_C"/>
</dbReference>